<dbReference type="PANTHER" id="PTHR12178:SF10">
    <property type="entry name" value="N-TERMINAL EF-HAND CALCIUM-BINDING PROTEIN 1-LIKE ISOFORM X1"/>
    <property type="match status" value="1"/>
</dbReference>
<dbReference type="InParanoid" id="C3ZDH4"/>
<sequence>MADGEENSASPAGTPTAAEPPKKGMSAFLDVFRRADKNDDGKLSWYEFKTYFDDGSLSETELGELFHRIDTHNTNNIDVGELCDYFSQQLGPFEQVYSALEDLNSSINTALMSTAQVGRRSWEVKGQGKGQEKGQVYSALEDLNSSINTALMSTAQVGQEVRGRLKVRLKGKGQVYSALEDLNSSINTALMSTAQVRGRLKVRLKDYPSMPQEGQFMRRFLLKEVLNQMESQQRSVDVASEHLEQESGSQDPVDANVEEEPQLSRARRRDIRRQMSGLSRLESHEDNSAALTQQVSRLKTLLDTLQSKVRLQPIEEELDMEDGASLVQVVQRRMEMEEDKEEEFRKALREYLEAVEGTDGCINLCVCRTPDREHIILYEIWAGTEAWKSHVSSSVSKTFQHKVIDLLAQPEQMSTISIPDRCRMKTSLKAG</sequence>
<dbReference type="InterPro" id="IPR002048">
    <property type="entry name" value="EF_hand_dom"/>
</dbReference>
<evidence type="ECO:0000256" key="3">
    <source>
        <dbReference type="SAM" id="MobiDB-lite"/>
    </source>
</evidence>
<dbReference type="GO" id="GO:0005509">
    <property type="term" value="F:calcium ion binding"/>
    <property type="evidence" value="ECO:0007669"/>
    <property type="project" value="InterPro"/>
</dbReference>
<dbReference type="Pfam" id="PF03992">
    <property type="entry name" value="ABM"/>
    <property type="match status" value="1"/>
</dbReference>
<reference evidence="6" key="1">
    <citation type="journal article" date="2008" name="Nature">
        <title>The amphioxus genome and the evolution of the chordate karyotype.</title>
        <authorList>
            <consortium name="US DOE Joint Genome Institute (JGI-PGF)"/>
            <person name="Putnam N.H."/>
            <person name="Butts T."/>
            <person name="Ferrier D.E.K."/>
            <person name="Furlong R.F."/>
            <person name="Hellsten U."/>
            <person name="Kawashima T."/>
            <person name="Robinson-Rechavi M."/>
            <person name="Shoguchi E."/>
            <person name="Terry A."/>
            <person name="Yu J.-K."/>
            <person name="Benito-Gutierrez E.L."/>
            <person name="Dubchak I."/>
            <person name="Garcia-Fernandez J."/>
            <person name="Gibson-Brown J.J."/>
            <person name="Grigoriev I.V."/>
            <person name="Horton A.C."/>
            <person name="de Jong P.J."/>
            <person name="Jurka J."/>
            <person name="Kapitonov V.V."/>
            <person name="Kohara Y."/>
            <person name="Kuroki Y."/>
            <person name="Lindquist E."/>
            <person name="Lucas S."/>
            <person name="Osoegawa K."/>
            <person name="Pennacchio L.A."/>
            <person name="Salamov A.A."/>
            <person name="Satou Y."/>
            <person name="Sauka-Spengler T."/>
            <person name="Schmutz J."/>
            <person name="Shin-I T."/>
            <person name="Toyoda A."/>
            <person name="Bronner-Fraser M."/>
            <person name="Fujiyama A."/>
            <person name="Holland L.Z."/>
            <person name="Holland P.W.H."/>
            <person name="Satoh N."/>
            <person name="Rokhsar D.S."/>
        </authorList>
    </citation>
    <scope>NUCLEOTIDE SEQUENCE [LARGE SCALE GENOMIC DNA]</scope>
    <source>
        <strain evidence="6">S238N-H82</strain>
        <tissue evidence="6">Testes</tissue>
    </source>
</reference>
<dbReference type="SUPFAM" id="SSF54909">
    <property type="entry name" value="Dimeric alpha+beta barrel"/>
    <property type="match status" value="1"/>
</dbReference>
<dbReference type="PANTHER" id="PTHR12178">
    <property type="entry name" value="EF-HAND DOMAIN-CONTAINING PROTEIN"/>
    <property type="match status" value="1"/>
</dbReference>
<evidence type="ECO:0000256" key="2">
    <source>
        <dbReference type="SAM" id="Coils"/>
    </source>
</evidence>
<keyword evidence="2" id="KW-0175">Coiled coil</keyword>
<dbReference type="InterPro" id="IPR011992">
    <property type="entry name" value="EF-hand-dom_pair"/>
</dbReference>
<dbReference type="InterPro" id="IPR039862">
    <property type="entry name" value="NECAB1/2/3"/>
</dbReference>
<feature type="domain" description="ABM" evidence="5">
    <location>
        <begin position="328"/>
        <end position="416"/>
    </location>
</feature>
<protein>
    <submittedName>
        <fullName evidence="6">Uncharacterized protein</fullName>
    </submittedName>
</protein>
<dbReference type="PROSITE" id="PS51725">
    <property type="entry name" value="ABM"/>
    <property type="match status" value="1"/>
</dbReference>
<name>C3ZDH4_BRAFL</name>
<evidence type="ECO:0000256" key="1">
    <source>
        <dbReference type="ARBA" id="ARBA00022837"/>
    </source>
</evidence>
<keyword evidence="1" id="KW-0106">Calcium</keyword>
<dbReference type="InterPro" id="IPR011008">
    <property type="entry name" value="Dimeric_a/b-barrel"/>
</dbReference>
<dbReference type="PROSITE" id="PS50222">
    <property type="entry name" value="EF_HAND_2"/>
    <property type="match status" value="1"/>
</dbReference>
<accession>C3ZDH4</accession>
<dbReference type="InterPro" id="IPR018247">
    <property type="entry name" value="EF_Hand_1_Ca_BS"/>
</dbReference>
<evidence type="ECO:0000259" key="4">
    <source>
        <dbReference type="PROSITE" id="PS50222"/>
    </source>
</evidence>
<dbReference type="Gene3D" id="1.10.238.10">
    <property type="entry name" value="EF-hand"/>
    <property type="match status" value="1"/>
</dbReference>
<organism>
    <name type="scientific">Branchiostoma floridae</name>
    <name type="common">Florida lancelet</name>
    <name type="synonym">Amphioxus</name>
    <dbReference type="NCBI Taxonomy" id="7739"/>
    <lineage>
        <taxon>Eukaryota</taxon>
        <taxon>Metazoa</taxon>
        <taxon>Chordata</taxon>
        <taxon>Cephalochordata</taxon>
        <taxon>Leptocardii</taxon>
        <taxon>Amphioxiformes</taxon>
        <taxon>Branchiostomatidae</taxon>
        <taxon>Branchiostoma</taxon>
    </lineage>
</organism>
<feature type="region of interest" description="Disordered" evidence="3">
    <location>
        <begin position="233"/>
        <end position="270"/>
    </location>
</feature>
<evidence type="ECO:0000313" key="6">
    <source>
        <dbReference type="EMBL" id="EEN48780.1"/>
    </source>
</evidence>
<proteinExistence type="predicted"/>
<feature type="region of interest" description="Disordered" evidence="3">
    <location>
        <begin position="1"/>
        <end position="23"/>
    </location>
</feature>
<dbReference type="eggNOG" id="ENOG502QWRY">
    <property type="taxonomic scope" value="Eukaryota"/>
</dbReference>
<feature type="domain" description="EF-hand" evidence="4">
    <location>
        <begin position="23"/>
        <end position="58"/>
    </location>
</feature>
<dbReference type="AlphaFoldDB" id="C3ZDH4"/>
<dbReference type="SUPFAM" id="SSF47473">
    <property type="entry name" value="EF-hand"/>
    <property type="match status" value="1"/>
</dbReference>
<dbReference type="PROSITE" id="PS00018">
    <property type="entry name" value="EF_HAND_1"/>
    <property type="match status" value="1"/>
</dbReference>
<dbReference type="InterPro" id="IPR007138">
    <property type="entry name" value="ABM_dom"/>
</dbReference>
<feature type="coiled-coil region" evidence="2">
    <location>
        <begin position="281"/>
        <end position="308"/>
    </location>
</feature>
<evidence type="ECO:0000259" key="5">
    <source>
        <dbReference type="PROSITE" id="PS51725"/>
    </source>
</evidence>
<dbReference type="Gene3D" id="3.30.70.100">
    <property type="match status" value="1"/>
</dbReference>
<gene>
    <name evidence="6" type="ORF">BRAFLDRAFT_65349</name>
</gene>
<dbReference type="EMBL" id="GG666612">
    <property type="protein sequence ID" value="EEN48780.1"/>
    <property type="molecule type" value="Genomic_DNA"/>
</dbReference>